<feature type="transmembrane region" description="Helical" evidence="1">
    <location>
        <begin position="118"/>
        <end position="138"/>
    </location>
</feature>
<dbReference type="AlphaFoldDB" id="A0ABC8KMB1"/>
<feature type="transmembrane region" description="Helical" evidence="1">
    <location>
        <begin position="36"/>
        <end position="54"/>
    </location>
</feature>
<gene>
    <name evidence="3" type="ORF">ERUC_LOCUS22711</name>
</gene>
<proteinExistence type="predicted"/>
<accession>A0ABC8KMB1</accession>
<comment type="caution">
    <text evidence="3">The sequence shown here is derived from an EMBL/GenBank/DDBJ whole genome shotgun (WGS) entry which is preliminary data.</text>
</comment>
<feature type="chain" id="PRO_5044765566" description="Transmembrane protein" evidence="2">
    <location>
        <begin position="21"/>
        <end position="162"/>
    </location>
</feature>
<name>A0ABC8KMB1_ERUVS</name>
<sequence length="162" mass="17852">MESLTPLVLVLLMVFQNSVSWTTIISITIPNKPLSLSLIVFLSSSKAFHKSLTLNKLKSKKKKKTSSGDMHYHGCCCGRCGVSTSPLPVIVMIMVALVLLALSSAVKFEVSLSSGEDMLSWLLLAVVPLALLFAVRCFSCLETSKRSVYYCPCGRWKCVCYY</sequence>
<protein>
    <recommendedName>
        <fullName evidence="5">Transmembrane protein</fullName>
    </recommendedName>
</protein>
<evidence type="ECO:0000313" key="4">
    <source>
        <dbReference type="Proteomes" id="UP001642260"/>
    </source>
</evidence>
<evidence type="ECO:0008006" key="5">
    <source>
        <dbReference type="Google" id="ProtNLM"/>
    </source>
</evidence>
<keyword evidence="1" id="KW-0472">Membrane</keyword>
<keyword evidence="2" id="KW-0732">Signal</keyword>
<evidence type="ECO:0000256" key="1">
    <source>
        <dbReference type="SAM" id="Phobius"/>
    </source>
</evidence>
<evidence type="ECO:0000313" key="3">
    <source>
        <dbReference type="EMBL" id="CAH8356956.1"/>
    </source>
</evidence>
<reference evidence="3 4" key="1">
    <citation type="submission" date="2022-03" db="EMBL/GenBank/DDBJ databases">
        <authorList>
            <person name="Macdonald S."/>
            <person name="Ahmed S."/>
            <person name="Newling K."/>
        </authorList>
    </citation>
    <scope>NUCLEOTIDE SEQUENCE [LARGE SCALE GENOMIC DNA]</scope>
</reference>
<keyword evidence="4" id="KW-1185">Reference proteome</keyword>
<feature type="transmembrane region" description="Helical" evidence="1">
    <location>
        <begin position="87"/>
        <end position="106"/>
    </location>
</feature>
<dbReference type="EMBL" id="CAKOAT010225154">
    <property type="protein sequence ID" value="CAH8356956.1"/>
    <property type="molecule type" value="Genomic_DNA"/>
</dbReference>
<dbReference type="Proteomes" id="UP001642260">
    <property type="component" value="Unassembled WGS sequence"/>
</dbReference>
<feature type="signal peptide" evidence="2">
    <location>
        <begin position="1"/>
        <end position="20"/>
    </location>
</feature>
<keyword evidence="1" id="KW-1133">Transmembrane helix</keyword>
<evidence type="ECO:0000256" key="2">
    <source>
        <dbReference type="SAM" id="SignalP"/>
    </source>
</evidence>
<keyword evidence="1" id="KW-0812">Transmembrane</keyword>
<organism evidence="3 4">
    <name type="scientific">Eruca vesicaria subsp. sativa</name>
    <name type="common">Garden rocket</name>
    <name type="synonym">Eruca sativa</name>
    <dbReference type="NCBI Taxonomy" id="29727"/>
    <lineage>
        <taxon>Eukaryota</taxon>
        <taxon>Viridiplantae</taxon>
        <taxon>Streptophyta</taxon>
        <taxon>Embryophyta</taxon>
        <taxon>Tracheophyta</taxon>
        <taxon>Spermatophyta</taxon>
        <taxon>Magnoliopsida</taxon>
        <taxon>eudicotyledons</taxon>
        <taxon>Gunneridae</taxon>
        <taxon>Pentapetalae</taxon>
        <taxon>rosids</taxon>
        <taxon>malvids</taxon>
        <taxon>Brassicales</taxon>
        <taxon>Brassicaceae</taxon>
        <taxon>Brassiceae</taxon>
        <taxon>Eruca</taxon>
    </lineage>
</organism>